<accession>A0ABP0VGZ5</accession>
<organism evidence="1 2">
    <name type="scientific">Sphagnum jensenii</name>
    <dbReference type="NCBI Taxonomy" id="128206"/>
    <lineage>
        <taxon>Eukaryota</taxon>
        <taxon>Viridiplantae</taxon>
        <taxon>Streptophyta</taxon>
        <taxon>Embryophyta</taxon>
        <taxon>Bryophyta</taxon>
        <taxon>Sphagnophytina</taxon>
        <taxon>Sphagnopsida</taxon>
        <taxon>Sphagnales</taxon>
        <taxon>Sphagnaceae</taxon>
        <taxon>Sphagnum</taxon>
    </lineage>
</organism>
<proteinExistence type="predicted"/>
<feature type="non-terminal residue" evidence="1">
    <location>
        <position position="93"/>
    </location>
</feature>
<dbReference type="EMBL" id="CAXAQS010000931">
    <property type="protein sequence ID" value="CAK9253717.1"/>
    <property type="molecule type" value="Genomic_DNA"/>
</dbReference>
<dbReference type="Proteomes" id="UP001497444">
    <property type="component" value="Unassembled WGS sequence"/>
</dbReference>
<keyword evidence="2" id="KW-1185">Reference proteome</keyword>
<protein>
    <submittedName>
        <fullName evidence="1">Uncharacterized protein</fullName>
    </submittedName>
</protein>
<gene>
    <name evidence="1" type="ORF">CSSPJE1EN1_LOCUS29095</name>
</gene>
<evidence type="ECO:0000313" key="1">
    <source>
        <dbReference type="EMBL" id="CAK9253717.1"/>
    </source>
</evidence>
<comment type="caution">
    <text evidence="1">The sequence shown here is derived from an EMBL/GenBank/DDBJ whole genome shotgun (WGS) entry which is preliminary data.</text>
</comment>
<sequence>RWSKELGKVVFEGNRRWLNRNHPYKIHPIAQHFNGHEELRGRSYIITVVKVKRQAHIIEKWVAAGNVLGAKRCPSRSSGMKRLCALWGLPYWE</sequence>
<name>A0ABP0VGZ5_9BRYO</name>
<evidence type="ECO:0000313" key="2">
    <source>
        <dbReference type="Proteomes" id="UP001497444"/>
    </source>
</evidence>
<reference evidence="1" key="1">
    <citation type="submission" date="2024-02" db="EMBL/GenBank/DDBJ databases">
        <authorList>
            <consortium name="ELIXIR-Norway"/>
            <consortium name="Elixir Norway"/>
        </authorList>
    </citation>
    <scope>NUCLEOTIDE SEQUENCE</scope>
</reference>
<feature type="non-terminal residue" evidence="1">
    <location>
        <position position="1"/>
    </location>
</feature>